<reference evidence="2" key="1">
    <citation type="submission" date="2024-03" db="EMBL/GenBank/DDBJ databases">
        <title>This phage originates from the Bacteriophage catalogue of the Bacteriophage Competence Centre, Department of Microbiology und Biotechnology, Max Rubner-Institut, Kiel, Germany.</title>
        <authorList>
            <person name="Sprotte S."/>
            <person name="Brinks E."/>
        </authorList>
    </citation>
    <scope>NUCLEOTIDE SEQUENCE</scope>
</reference>
<organism evidence="2">
    <name type="scientific">Pseudomonas phage PMBT23</name>
    <dbReference type="NCBI Taxonomy" id="3137284"/>
    <lineage>
        <taxon>Viruses</taxon>
    </lineage>
</organism>
<protein>
    <recommendedName>
        <fullName evidence="1">Bro-N domain-containing protein</fullName>
    </recommendedName>
</protein>
<dbReference type="EMBL" id="PP554577">
    <property type="protein sequence ID" value="XCD29434.1"/>
    <property type="molecule type" value="Genomic_DNA"/>
</dbReference>
<name>A0AAU8BT97_9VIRU</name>
<accession>A0AAU8BT97</accession>
<evidence type="ECO:0000313" key="2">
    <source>
        <dbReference type="EMBL" id="XCD29434.1"/>
    </source>
</evidence>
<dbReference type="PROSITE" id="PS51750">
    <property type="entry name" value="BRO_N"/>
    <property type="match status" value="1"/>
</dbReference>
<dbReference type="SMART" id="SM01040">
    <property type="entry name" value="Bro-N"/>
    <property type="match status" value="1"/>
</dbReference>
<sequence length="268" mass="30222">MKFEKRNFMGIELDVLVGHPEHDLLFVAYQVAAASGLKHPKQAISDFRNLKGQGQPGMPLSLVREKLTRLPVDQNGRSLRITTILFSEPEVYKMLMRGHAPQSEPFRKWVTEEVLPTIRKTGSYNAEESTNPIAVGLMDELKALRGEVGELKALIQGMNLNAPTVAAESPYIGTTKGTVHFHCDARLIREAAETIGLSRPVTDRLVPRVVLRAEAVLSARWDGPKLEFEVSAQQRKWTVYPTDWLKKQLTRQFIRETLQFVVNEALPK</sequence>
<evidence type="ECO:0000259" key="1">
    <source>
        <dbReference type="PROSITE" id="PS51750"/>
    </source>
</evidence>
<dbReference type="Pfam" id="PF02498">
    <property type="entry name" value="Bro-N"/>
    <property type="match status" value="1"/>
</dbReference>
<dbReference type="InterPro" id="IPR003497">
    <property type="entry name" value="BRO_N_domain"/>
</dbReference>
<feature type="domain" description="Bro-N" evidence="1">
    <location>
        <begin position="1"/>
        <end position="122"/>
    </location>
</feature>
<proteinExistence type="predicted"/>